<keyword evidence="2" id="KW-1185">Reference proteome</keyword>
<organism evidence="1 2">
    <name type="scientific">Macrolepiota fuliginosa MF-IS2</name>
    <dbReference type="NCBI Taxonomy" id="1400762"/>
    <lineage>
        <taxon>Eukaryota</taxon>
        <taxon>Fungi</taxon>
        <taxon>Dikarya</taxon>
        <taxon>Basidiomycota</taxon>
        <taxon>Agaricomycotina</taxon>
        <taxon>Agaricomycetes</taxon>
        <taxon>Agaricomycetidae</taxon>
        <taxon>Agaricales</taxon>
        <taxon>Agaricineae</taxon>
        <taxon>Agaricaceae</taxon>
        <taxon>Macrolepiota</taxon>
    </lineage>
</organism>
<feature type="non-terminal residue" evidence="1">
    <location>
        <position position="116"/>
    </location>
</feature>
<dbReference type="AlphaFoldDB" id="A0A9P6BX27"/>
<protein>
    <submittedName>
        <fullName evidence="1">Uncharacterized protein</fullName>
    </submittedName>
</protein>
<proteinExistence type="predicted"/>
<evidence type="ECO:0000313" key="2">
    <source>
        <dbReference type="Proteomes" id="UP000807342"/>
    </source>
</evidence>
<feature type="non-terminal residue" evidence="1">
    <location>
        <position position="1"/>
    </location>
</feature>
<gene>
    <name evidence="1" type="ORF">P691DRAFT_619679</name>
</gene>
<sequence>VTRWAHLELPTGQIAWSAWKEDEKINGRHSCFVKILAHNTIVFAEVMYFFWVSIEPLPGGYPGGDETCAMVCPLSMPDPTLLESSSNALHLCYYPGWLNFAVFHAKSIQAVVAALP</sequence>
<dbReference type="OrthoDB" id="2669721at2759"/>
<dbReference type="Proteomes" id="UP000807342">
    <property type="component" value="Unassembled WGS sequence"/>
</dbReference>
<dbReference type="EMBL" id="MU151456">
    <property type="protein sequence ID" value="KAF9443586.1"/>
    <property type="molecule type" value="Genomic_DNA"/>
</dbReference>
<accession>A0A9P6BX27</accession>
<name>A0A9P6BX27_9AGAR</name>
<evidence type="ECO:0000313" key="1">
    <source>
        <dbReference type="EMBL" id="KAF9443586.1"/>
    </source>
</evidence>
<comment type="caution">
    <text evidence="1">The sequence shown here is derived from an EMBL/GenBank/DDBJ whole genome shotgun (WGS) entry which is preliminary data.</text>
</comment>
<reference evidence="1" key="1">
    <citation type="submission" date="2020-11" db="EMBL/GenBank/DDBJ databases">
        <authorList>
            <consortium name="DOE Joint Genome Institute"/>
            <person name="Ahrendt S."/>
            <person name="Riley R."/>
            <person name="Andreopoulos W."/>
            <person name="Labutti K."/>
            <person name="Pangilinan J."/>
            <person name="Ruiz-Duenas F.J."/>
            <person name="Barrasa J.M."/>
            <person name="Sanchez-Garcia M."/>
            <person name="Camarero S."/>
            <person name="Miyauchi S."/>
            <person name="Serrano A."/>
            <person name="Linde D."/>
            <person name="Babiker R."/>
            <person name="Drula E."/>
            <person name="Ayuso-Fernandez I."/>
            <person name="Pacheco R."/>
            <person name="Padilla G."/>
            <person name="Ferreira P."/>
            <person name="Barriuso J."/>
            <person name="Kellner H."/>
            <person name="Castanera R."/>
            <person name="Alfaro M."/>
            <person name="Ramirez L."/>
            <person name="Pisabarro A.G."/>
            <person name="Kuo A."/>
            <person name="Tritt A."/>
            <person name="Lipzen A."/>
            <person name="He G."/>
            <person name="Yan M."/>
            <person name="Ng V."/>
            <person name="Cullen D."/>
            <person name="Martin F."/>
            <person name="Rosso M.-N."/>
            <person name="Henrissat B."/>
            <person name="Hibbett D."/>
            <person name="Martinez A.T."/>
            <person name="Grigoriev I.V."/>
        </authorList>
    </citation>
    <scope>NUCLEOTIDE SEQUENCE</scope>
    <source>
        <strain evidence="1">MF-IS2</strain>
    </source>
</reference>